<dbReference type="InterPro" id="IPR050107">
    <property type="entry name" value="ABC_carbohydrate_import_ATPase"/>
</dbReference>
<evidence type="ECO:0000256" key="2">
    <source>
        <dbReference type="ARBA" id="ARBA00022737"/>
    </source>
</evidence>
<dbReference type="InterPro" id="IPR027417">
    <property type="entry name" value="P-loop_NTPase"/>
</dbReference>
<proteinExistence type="predicted"/>
<evidence type="ECO:0000256" key="4">
    <source>
        <dbReference type="ARBA" id="ARBA00022840"/>
    </source>
</evidence>
<evidence type="ECO:0000313" key="7">
    <source>
        <dbReference type="Proteomes" id="UP000262538"/>
    </source>
</evidence>
<evidence type="ECO:0000259" key="5">
    <source>
        <dbReference type="PROSITE" id="PS50893"/>
    </source>
</evidence>
<dbReference type="SUPFAM" id="SSF52540">
    <property type="entry name" value="P-loop containing nucleoside triphosphate hydrolases"/>
    <property type="match status" value="1"/>
</dbReference>
<keyword evidence="4 6" id="KW-0067">ATP-binding</keyword>
<keyword evidence="7" id="KW-1185">Reference proteome</keyword>
<gene>
    <name evidence="6" type="ORF">DI270_017945</name>
</gene>
<dbReference type="Gene3D" id="3.40.50.300">
    <property type="entry name" value="P-loop containing nucleotide triphosphate hydrolases"/>
    <property type="match status" value="1"/>
</dbReference>
<dbReference type="PROSITE" id="PS50893">
    <property type="entry name" value="ABC_TRANSPORTER_2"/>
    <property type="match status" value="1"/>
</dbReference>
<dbReference type="Proteomes" id="UP000262538">
    <property type="component" value="Unassembled WGS sequence"/>
</dbReference>
<reference evidence="6 7" key="1">
    <citation type="submission" date="2018-08" db="EMBL/GenBank/DDBJ databases">
        <title>Microbispora. triticiradicis sp. nov., a novel actinomycete isolated from the root of wheat (Triticum aestivum L.)).</title>
        <authorList>
            <person name="Han C."/>
        </authorList>
    </citation>
    <scope>NUCLEOTIDE SEQUENCE [LARGE SCALE GENOMIC DNA]</scope>
    <source>
        <strain evidence="6 7">NEAU-HRDPA2-9</strain>
    </source>
</reference>
<dbReference type="CDD" id="cd03216">
    <property type="entry name" value="ABC_Carb_Monos_I"/>
    <property type="match status" value="1"/>
</dbReference>
<evidence type="ECO:0000256" key="3">
    <source>
        <dbReference type="ARBA" id="ARBA00022741"/>
    </source>
</evidence>
<dbReference type="EMBL" id="QFZU02000074">
    <property type="protein sequence ID" value="RGA03639.1"/>
    <property type="molecule type" value="Genomic_DNA"/>
</dbReference>
<accession>A0ABX9LI48</accession>
<protein>
    <submittedName>
        <fullName evidence="6">Sugar ABC transporter ATP-binding protein</fullName>
    </submittedName>
</protein>
<keyword evidence="1" id="KW-0813">Transport</keyword>
<organism evidence="6 7">
    <name type="scientific">Microbispora triticiradicis</name>
    <dbReference type="NCBI Taxonomy" id="2200763"/>
    <lineage>
        <taxon>Bacteria</taxon>
        <taxon>Bacillati</taxon>
        <taxon>Actinomycetota</taxon>
        <taxon>Actinomycetes</taxon>
        <taxon>Streptosporangiales</taxon>
        <taxon>Streptosporangiaceae</taxon>
        <taxon>Microbispora</taxon>
    </lineage>
</organism>
<feature type="domain" description="ABC transporter" evidence="5">
    <location>
        <begin position="8"/>
        <end position="174"/>
    </location>
</feature>
<evidence type="ECO:0000313" key="6">
    <source>
        <dbReference type="EMBL" id="RGA03639.1"/>
    </source>
</evidence>
<evidence type="ECO:0000256" key="1">
    <source>
        <dbReference type="ARBA" id="ARBA00022448"/>
    </source>
</evidence>
<name>A0ABX9LI48_9ACTN</name>
<dbReference type="PANTHER" id="PTHR43790:SF9">
    <property type="entry name" value="GALACTOFURANOSE TRANSPORTER ATP-BINDING PROTEIN YTFR"/>
    <property type="match status" value="1"/>
</dbReference>
<dbReference type="GO" id="GO:0005524">
    <property type="term" value="F:ATP binding"/>
    <property type="evidence" value="ECO:0007669"/>
    <property type="project" value="UniProtKB-KW"/>
</dbReference>
<keyword evidence="3" id="KW-0547">Nucleotide-binding</keyword>
<keyword evidence="2" id="KW-0677">Repeat</keyword>
<sequence length="174" mass="18592">MGDEHPLLKMRGIVKQFPGVRALDGVDLEVRAGEVHCLLGQNGAGKSTLIKTLSGAHAPDEGEVLIDGTPVRLAPPTAAMALGIATIYQELDLVDGLSVAENIYLGHERARLGFSRRGEAERAAAELLKRLGHGEIRPRMEVGRLSPAHKQIVSMARALSHSARLIIMDEPSAA</sequence>
<feature type="non-terminal residue" evidence="6">
    <location>
        <position position="174"/>
    </location>
</feature>
<dbReference type="PANTHER" id="PTHR43790">
    <property type="entry name" value="CARBOHYDRATE TRANSPORT ATP-BINDING PROTEIN MG119-RELATED"/>
    <property type="match status" value="1"/>
</dbReference>
<dbReference type="InterPro" id="IPR003439">
    <property type="entry name" value="ABC_transporter-like_ATP-bd"/>
</dbReference>
<dbReference type="RefSeq" id="WP_133306010.1">
    <property type="nucleotide sequence ID" value="NZ_QFZU02000074.1"/>
</dbReference>
<dbReference type="Pfam" id="PF00005">
    <property type="entry name" value="ABC_tran"/>
    <property type="match status" value="1"/>
</dbReference>
<comment type="caution">
    <text evidence="6">The sequence shown here is derived from an EMBL/GenBank/DDBJ whole genome shotgun (WGS) entry which is preliminary data.</text>
</comment>